<evidence type="ECO:0000313" key="2">
    <source>
        <dbReference type="EMBL" id="KAH0574869.1"/>
    </source>
</evidence>
<organism evidence="1">
    <name type="scientific">Spironucleus salmonicida</name>
    <dbReference type="NCBI Taxonomy" id="348837"/>
    <lineage>
        <taxon>Eukaryota</taxon>
        <taxon>Metamonada</taxon>
        <taxon>Diplomonadida</taxon>
        <taxon>Hexamitidae</taxon>
        <taxon>Hexamitinae</taxon>
        <taxon>Spironucleus</taxon>
    </lineage>
</organism>
<protein>
    <submittedName>
        <fullName evidence="1">Uncharacterized protein</fullName>
    </submittedName>
</protein>
<dbReference type="EMBL" id="KI546166">
    <property type="protein sequence ID" value="EST42025.1"/>
    <property type="molecule type" value="Genomic_DNA"/>
</dbReference>
<proteinExistence type="predicted"/>
<accession>V6LBZ6</accession>
<dbReference type="Proteomes" id="UP000018208">
    <property type="component" value="Unassembled WGS sequence"/>
</dbReference>
<keyword evidence="3" id="KW-1185">Reference proteome</keyword>
<name>V6LBZ6_9EUKA</name>
<gene>
    <name evidence="1" type="ORF">SS50377_18332</name>
    <name evidence="2" type="ORF">SS50377_22484</name>
</gene>
<dbReference type="EMBL" id="AUWU02000003">
    <property type="protein sequence ID" value="KAH0574869.1"/>
    <property type="molecule type" value="Genomic_DNA"/>
</dbReference>
<reference evidence="1 2" key="1">
    <citation type="journal article" date="2014" name="PLoS Genet.">
        <title>The Genome of Spironucleus salmonicida Highlights a Fish Pathogen Adapted to Fluctuating Environments.</title>
        <authorList>
            <person name="Xu F."/>
            <person name="Jerlstrom-Hultqvist J."/>
            <person name="Einarsson E."/>
            <person name="Astvaldsson A."/>
            <person name="Svard S.G."/>
            <person name="Andersson J.O."/>
        </authorList>
    </citation>
    <scope>NUCLEOTIDE SEQUENCE</scope>
    <source>
        <strain evidence="2">ATCC 50377</strain>
    </source>
</reference>
<evidence type="ECO:0000313" key="3">
    <source>
        <dbReference type="Proteomes" id="UP000018208"/>
    </source>
</evidence>
<reference evidence="2" key="2">
    <citation type="submission" date="2020-12" db="EMBL/GenBank/DDBJ databases">
        <title>New Spironucleus salmonicida genome in near-complete chromosomes.</title>
        <authorList>
            <person name="Xu F."/>
            <person name="Kurt Z."/>
            <person name="Jimenez-Gonzalez A."/>
            <person name="Astvaldsson A."/>
            <person name="Andersson J.O."/>
            <person name="Svard S.G."/>
        </authorList>
    </citation>
    <scope>NUCLEOTIDE SEQUENCE</scope>
    <source>
        <strain evidence="2">ATCC 50377</strain>
    </source>
</reference>
<dbReference type="VEuPathDB" id="GiardiaDB:SS50377_22484"/>
<sequence length="268" mass="31002">MDNTTKEIEFSASDESIYSNPFLPELTMKARPLYEQKNYQKEEYERKIHFDQRSTYVQVSGTTVNVSPLSYNIQQKQDKRAKIGERGNIIIHEFNHQADNVMGPGLYQVPRNLQLYIPGSNINVTTFSKQERISPIRVLRSPSPMEYTLPDPDKLGSVHPADIRIKDIGHMRYFDNITHNNGSVGVGTYDIQRQNIKSMEVNRNKRATKDYLKNFGFGNKDDTKYYNIRTTLASPCASFKQADRFKRLNTKRENIFLGPGSHSLIKKW</sequence>
<evidence type="ECO:0000313" key="1">
    <source>
        <dbReference type="EMBL" id="EST42025.1"/>
    </source>
</evidence>
<dbReference type="AlphaFoldDB" id="V6LBZ6"/>